<name>A0A4D7AML8_9FIRM</name>
<organism evidence="1 2">
    <name type="scientific">Dysosmobacter welbionis</name>
    <dbReference type="NCBI Taxonomy" id="2093857"/>
    <lineage>
        <taxon>Bacteria</taxon>
        <taxon>Bacillati</taxon>
        <taxon>Bacillota</taxon>
        <taxon>Clostridia</taxon>
        <taxon>Eubacteriales</taxon>
        <taxon>Oscillospiraceae</taxon>
        <taxon>Dysosmobacter</taxon>
    </lineage>
</organism>
<sequence>MQRMDHDFTDVNDTIVFSVFQGDFAKKQTNQSYAEAYGQTTKKFENDGTNVCFSCGVVV</sequence>
<evidence type="ECO:0000313" key="1">
    <source>
        <dbReference type="EMBL" id="QCI58831.1"/>
    </source>
</evidence>
<dbReference type="Proteomes" id="UP000298642">
    <property type="component" value="Chromosome"/>
</dbReference>
<accession>A0A4D7AML8</accession>
<protein>
    <submittedName>
        <fullName evidence="1">Uncharacterized protein</fullName>
    </submittedName>
</protein>
<dbReference type="AlphaFoldDB" id="A0A4D7AML8"/>
<gene>
    <name evidence="1" type="ORF">EIO64_06025</name>
</gene>
<proteinExistence type="predicted"/>
<dbReference type="RefSeq" id="WP_145985107.1">
    <property type="nucleotide sequence ID" value="NZ_CP034413.3"/>
</dbReference>
<dbReference type="KEGG" id="obj:EIO64_06025"/>
<dbReference type="EMBL" id="CP034413">
    <property type="protein sequence ID" value="QCI58831.1"/>
    <property type="molecule type" value="Genomic_DNA"/>
</dbReference>
<evidence type="ECO:0000313" key="2">
    <source>
        <dbReference type="Proteomes" id="UP000298642"/>
    </source>
</evidence>
<keyword evidence="2" id="KW-1185">Reference proteome</keyword>
<reference evidence="2" key="1">
    <citation type="submission" date="2018-12" db="EMBL/GenBank/DDBJ databases">
        <title>Dusodibacter welbiota gen. nov., sp. nov., isolated from human faeces and emended description of the Oscillibacter genus.</title>
        <authorList>
            <person name="Le Roy T."/>
            <person name="Van der Smissen P."/>
            <person name="Delzenne N."/>
            <person name="Muccioli G."/>
            <person name="Collet J.F."/>
            <person name="Cani P.D."/>
        </authorList>
    </citation>
    <scope>NUCLEOTIDE SEQUENCE [LARGE SCALE GENOMIC DNA]</scope>
    <source>
        <strain evidence="2">J115</strain>
    </source>
</reference>